<feature type="non-terminal residue" evidence="2">
    <location>
        <position position="1"/>
    </location>
</feature>
<dbReference type="AlphaFoldDB" id="A0A1H6BTA7"/>
<reference evidence="2 3" key="1">
    <citation type="submission" date="2016-10" db="EMBL/GenBank/DDBJ databases">
        <authorList>
            <person name="de Groot N.N."/>
        </authorList>
    </citation>
    <scope>NUCLEOTIDE SEQUENCE [LARGE SCALE GENOMIC DNA]</scope>
    <source>
        <strain evidence="2 3">DSM 26915</strain>
    </source>
</reference>
<protein>
    <submittedName>
        <fullName evidence="2">Uncharacterized protein</fullName>
    </submittedName>
</protein>
<organism evidence="2 3">
    <name type="scientific">Thalassococcus halodurans</name>
    <dbReference type="NCBI Taxonomy" id="373675"/>
    <lineage>
        <taxon>Bacteria</taxon>
        <taxon>Pseudomonadati</taxon>
        <taxon>Pseudomonadota</taxon>
        <taxon>Alphaproteobacteria</taxon>
        <taxon>Rhodobacterales</taxon>
        <taxon>Roseobacteraceae</taxon>
        <taxon>Thalassococcus</taxon>
    </lineage>
</organism>
<feature type="compositionally biased region" description="Basic and acidic residues" evidence="1">
    <location>
        <begin position="93"/>
        <end position="104"/>
    </location>
</feature>
<keyword evidence="3" id="KW-1185">Reference proteome</keyword>
<feature type="region of interest" description="Disordered" evidence="1">
    <location>
        <begin position="82"/>
        <end position="111"/>
    </location>
</feature>
<evidence type="ECO:0000256" key="1">
    <source>
        <dbReference type="SAM" id="MobiDB-lite"/>
    </source>
</evidence>
<name>A0A1H6BTA7_9RHOB</name>
<feature type="region of interest" description="Disordered" evidence="1">
    <location>
        <begin position="148"/>
        <end position="176"/>
    </location>
</feature>
<sequence length="199" mass="21372">DALGGFDVGAGEFDAVRGHCSSPCLRCNDGHLAAGQGPVTPKAKRSGEGQAPVYLLRAEWPAGTGEKDRRQPLWTGRQLRPACHATQTPGEVRWPRRKEGEQPNERNACGGDISVLSHRAASRPVRALLTLPHVPRRLVSVATRSVLSGRAAGRSSKPRHRSAPPGFRTVPPRHPVTCDPRSTTITGLMPAAVKAIRRS</sequence>
<accession>A0A1H6BTA7</accession>
<evidence type="ECO:0000313" key="3">
    <source>
        <dbReference type="Proteomes" id="UP000236752"/>
    </source>
</evidence>
<proteinExistence type="predicted"/>
<evidence type="ECO:0000313" key="2">
    <source>
        <dbReference type="EMBL" id="SEG63667.1"/>
    </source>
</evidence>
<dbReference type="Proteomes" id="UP000236752">
    <property type="component" value="Unassembled WGS sequence"/>
</dbReference>
<gene>
    <name evidence="2" type="ORF">SAMN04488045_3735</name>
</gene>
<dbReference type="EMBL" id="FNUZ01000009">
    <property type="protein sequence ID" value="SEG63667.1"/>
    <property type="molecule type" value="Genomic_DNA"/>
</dbReference>